<proteinExistence type="predicted"/>
<feature type="transmembrane region" description="Helical" evidence="2">
    <location>
        <begin position="12"/>
        <end position="31"/>
    </location>
</feature>
<dbReference type="Proteomes" id="UP000464178">
    <property type="component" value="Chromosome"/>
</dbReference>
<evidence type="ECO:0000256" key="1">
    <source>
        <dbReference type="SAM" id="MobiDB-lite"/>
    </source>
</evidence>
<evidence type="ECO:0000256" key="2">
    <source>
        <dbReference type="SAM" id="Phobius"/>
    </source>
</evidence>
<sequence>MAKSKETNVPLISALVFFVLTTIAFGVMWYLSFSEMETHVNAKKTAEKDLAGVRSSKDEAERLARVYRIYLGIAKDDDVTVIESESKAGDKIASELKQINDAMAAKMVTSVDKEQKESKDFVEKRLATMNDAALREYVTGQKLNESIAKFLTFWQVDNSGKANKPPSTGLLDQIAGFKNRGEAYSAAEKERDSLRAQITLLAAEIKAYKALEGQFKTEIDQMPAKIADQSKQAKEAAEKAKTDYETASKAASASNSDLTNKLAAAERELTLNKKKIESDNDEIKRLNASAARKENEQSYDEPLGKIVRKVPNSENVFEANVGSSSGVRVGFRFQVLPYDFPEKGYKSRVLNFREYNEKERKFENVPRFKPKGAVEVIEVVNERLSRVRYEPDPDGKDDPIRDGIIGGDLLYSDVKNGGPLHVALVGIFDVNGDGKDDISSLIRDLTQMGISVDAYFDLQKRAWVGQLTERTRTVVVGYFPQNAIGDANRDDKTKLIGLMTKAVGDAQQKGAKSVDLADFFTRNGYRYRLNVSESKINQAAIPYLSGVGTGMELTPPAP</sequence>
<feature type="compositionally biased region" description="Polar residues" evidence="1">
    <location>
        <begin position="249"/>
        <end position="258"/>
    </location>
</feature>
<keyword evidence="2" id="KW-0472">Membrane</keyword>
<feature type="region of interest" description="Disordered" evidence="1">
    <location>
        <begin position="230"/>
        <end position="258"/>
    </location>
</feature>
<organism evidence="3 4">
    <name type="scientific">Gemmata massiliana</name>
    <dbReference type="NCBI Taxonomy" id="1210884"/>
    <lineage>
        <taxon>Bacteria</taxon>
        <taxon>Pseudomonadati</taxon>
        <taxon>Planctomycetota</taxon>
        <taxon>Planctomycetia</taxon>
        <taxon>Gemmatales</taxon>
        <taxon>Gemmataceae</taxon>
        <taxon>Gemmata</taxon>
    </lineage>
</organism>
<dbReference type="EMBL" id="LR593886">
    <property type="protein sequence ID" value="VTR95564.1"/>
    <property type="molecule type" value="Genomic_DNA"/>
</dbReference>
<keyword evidence="2" id="KW-0812">Transmembrane</keyword>
<evidence type="ECO:0000313" key="3">
    <source>
        <dbReference type="EMBL" id="VTR95564.1"/>
    </source>
</evidence>
<name>A0A6P2D611_9BACT</name>
<reference evidence="3 4" key="1">
    <citation type="submission" date="2019-05" db="EMBL/GenBank/DDBJ databases">
        <authorList>
            <consortium name="Science for Life Laboratories"/>
        </authorList>
    </citation>
    <scope>NUCLEOTIDE SEQUENCE [LARGE SCALE GENOMIC DNA]</scope>
    <source>
        <strain evidence="3">Soil9</strain>
    </source>
</reference>
<dbReference type="AlphaFoldDB" id="A0A6P2D611"/>
<feature type="compositionally biased region" description="Basic and acidic residues" evidence="1">
    <location>
        <begin position="231"/>
        <end position="246"/>
    </location>
</feature>
<evidence type="ECO:0000313" key="4">
    <source>
        <dbReference type="Proteomes" id="UP000464178"/>
    </source>
</evidence>
<dbReference type="KEGG" id="gms:SOIL9_21500"/>
<protein>
    <submittedName>
        <fullName evidence="3">Uncharacterized protein</fullName>
    </submittedName>
</protein>
<accession>A0A6P2D611</accession>
<keyword evidence="2" id="KW-1133">Transmembrane helix</keyword>
<keyword evidence="4" id="KW-1185">Reference proteome</keyword>
<gene>
    <name evidence="3" type="ORF">SOIL9_21500</name>
</gene>
<dbReference type="RefSeq" id="WP_162669964.1">
    <property type="nucleotide sequence ID" value="NZ_LR593886.1"/>
</dbReference>